<dbReference type="InterPro" id="IPR011990">
    <property type="entry name" value="TPR-like_helical_dom_sf"/>
</dbReference>
<dbReference type="SMART" id="SM00028">
    <property type="entry name" value="TPR"/>
    <property type="match status" value="4"/>
</dbReference>
<dbReference type="Gene3D" id="1.25.40.10">
    <property type="entry name" value="Tetratricopeptide repeat domain"/>
    <property type="match status" value="3"/>
</dbReference>
<dbReference type="Pfam" id="PF14559">
    <property type="entry name" value="TPR_19"/>
    <property type="match status" value="1"/>
</dbReference>
<sequence>MKTRTTAAAILLAGAGVGGFLVVDGMREADAAPATVQAAAAEGEIREKDIALFELRAKQDPFSALDRARLASLYLQRGRSTGDFQDVLRAEAVARESIALREGRNAGARVTLASTLLAQHRFQEARAIAAALVAEEPRRPSYRALLGEVQMELGDYAGSAASFDTLALHRNTLGVAPRAARLEEIRGRTSEARKLLAQAAHQSLSHGGLAREQRAWFQMRRGDLELRAGKLRRAERAYRDGLAINPEDHRILAGLARVEVARGRHERALALQERSIAQVLDPVILAEMSEVALALRDSVRAREYARVAAVAASQESGSMHRAWSLFLLDQGHDAAPIAAGAAADLRTRRDVYGFDLLAWALYRQGRFADARDAMKGALRMGTRDALLLFHAGMIERALGNHAAAARHLEGALEIHPGFHPRHPATARAVLDSIGG</sequence>
<reference evidence="1" key="1">
    <citation type="submission" date="2020-02" db="EMBL/GenBank/DDBJ databases">
        <authorList>
            <person name="Meier V. D."/>
        </authorList>
    </citation>
    <scope>NUCLEOTIDE SEQUENCE</scope>
    <source>
        <strain evidence="1">AVDCRST_MAG68</strain>
    </source>
</reference>
<dbReference type="GO" id="GO:0006397">
    <property type="term" value="P:mRNA processing"/>
    <property type="evidence" value="ECO:0007669"/>
    <property type="project" value="InterPro"/>
</dbReference>
<dbReference type="EMBL" id="CADCTW010000196">
    <property type="protein sequence ID" value="CAA9359245.1"/>
    <property type="molecule type" value="Genomic_DNA"/>
</dbReference>
<dbReference type="AlphaFoldDB" id="A0A6J4MJ61"/>
<gene>
    <name evidence="1" type="ORF">AVDCRST_MAG68-4290</name>
</gene>
<protein>
    <recommendedName>
        <fullName evidence="2">Tetratricopeptide repeat protein</fullName>
    </recommendedName>
</protein>
<organism evidence="1">
    <name type="scientific">uncultured Gemmatimonadota bacterium</name>
    <dbReference type="NCBI Taxonomy" id="203437"/>
    <lineage>
        <taxon>Bacteria</taxon>
        <taxon>Pseudomonadati</taxon>
        <taxon>Gemmatimonadota</taxon>
        <taxon>environmental samples</taxon>
    </lineage>
</organism>
<dbReference type="InterPro" id="IPR019734">
    <property type="entry name" value="TPR_rpt"/>
</dbReference>
<dbReference type="PANTHER" id="PTHR44917:SF1">
    <property type="entry name" value="PROTEIN HIGH CHLOROPHYLL FLUORESCENT 107"/>
    <property type="match status" value="1"/>
</dbReference>
<evidence type="ECO:0000313" key="1">
    <source>
        <dbReference type="EMBL" id="CAA9359245.1"/>
    </source>
</evidence>
<dbReference type="Pfam" id="PF13432">
    <property type="entry name" value="TPR_16"/>
    <property type="match status" value="2"/>
</dbReference>
<evidence type="ECO:0008006" key="2">
    <source>
        <dbReference type="Google" id="ProtNLM"/>
    </source>
</evidence>
<proteinExistence type="predicted"/>
<dbReference type="PANTHER" id="PTHR44917">
    <property type="entry name" value="PROTEIN HIGH CHLOROPHYLL FLUORESCENT 107"/>
    <property type="match status" value="1"/>
</dbReference>
<dbReference type="GO" id="GO:0003729">
    <property type="term" value="F:mRNA binding"/>
    <property type="evidence" value="ECO:0007669"/>
    <property type="project" value="InterPro"/>
</dbReference>
<accession>A0A6J4MJ61</accession>
<name>A0A6J4MJ61_9BACT</name>
<dbReference type="InterPro" id="IPR044624">
    <property type="entry name" value="Mbb1-like"/>
</dbReference>
<dbReference type="SUPFAM" id="SSF48452">
    <property type="entry name" value="TPR-like"/>
    <property type="match status" value="2"/>
</dbReference>